<feature type="domain" description="Tyrosine specific protein phosphatases" evidence="1">
    <location>
        <begin position="145"/>
        <end position="218"/>
    </location>
</feature>
<dbReference type="InterPro" id="IPR029021">
    <property type="entry name" value="Prot-tyrosine_phosphatase-like"/>
</dbReference>
<accession>A0A319DLI0</accession>
<gene>
    <name evidence="2" type="ORF">BO71DRAFT_395237</name>
</gene>
<dbReference type="PROSITE" id="PS00383">
    <property type="entry name" value="TYR_PHOSPHATASE_1"/>
    <property type="match status" value="1"/>
</dbReference>
<dbReference type="VEuPathDB" id="FungiDB:BO71DRAFT_395237"/>
<dbReference type="InterPro" id="IPR016130">
    <property type="entry name" value="Tyr_Pase_AS"/>
</dbReference>
<keyword evidence="3" id="KW-1185">Reference proteome</keyword>
<dbReference type="InterPro" id="IPR026893">
    <property type="entry name" value="Tyr/Ser_Pase_IphP-type"/>
</dbReference>
<evidence type="ECO:0000259" key="1">
    <source>
        <dbReference type="PROSITE" id="PS50056"/>
    </source>
</evidence>
<protein>
    <recommendedName>
        <fullName evidence="1">Tyrosine specific protein phosphatases domain-containing protein</fullName>
    </recommendedName>
</protein>
<dbReference type="PROSITE" id="PS50056">
    <property type="entry name" value="TYR_PHOSPHATASE_2"/>
    <property type="match status" value="1"/>
</dbReference>
<dbReference type="InterPro" id="IPR000387">
    <property type="entry name" value="Tyr_Pase_dom"/>
</dbReference>
<evidence type="ECO:0000313" key="2">
    <source>
        <dbReference type="EMBL" id="PYH98445.1"/>
    </source>
</evidence>
<dbReference type="EMBL" id="KZ825811">
    <property type="protein sequence ID" value="PYH98445.1"/>
    <property type="molecule type" value="Genomic_DNA"/>
</dbReference>
<sequence length="278" mass="31255">MSSCYELFPSRDLLFPIQGRLPDLFDIDGLSNFRDVGGYRAIGGGFVRKGLIFRSSNTEAITQTGAIKLAKGYGIRTIFDLRSVGEDVQRNRRLAIIPTVQVPALSNLDDDKIVTYLHGLATDDAPSVTAELYLWICAMSTAAFRTVFTYLRDNPGHPVLLHCELGKDRTGICIAVILLVLGVPDQEVIRDYQFSQEGIKPIIPERRQKLLQLPALLRSSIPSMAIDKHFLASPDTMRRFLMCFRKTYGSGEDYLLSIGFNVDDCNSIRRNLIEYPFR</sequence>
<organism evidence="2 3">
    <name type="scientific">Aspergillus ellipticus CBS 707.79</name>
    <dbReference type="NCBI Taxonomy" id="1448320"/>
    <lineage>
        <taxon>Eukaryota</taxon>
        <taxon>Fungi</taxon>
        <taxon>Dikarya</taxon>
        <taxon>Ascomycota</taxon>
        <taxon>Pezizomycotina</taxon>
        <taxon>Eurotiomycetes</taxon>
        <taxon>Eurotiomycetidae</taxon>
        <taxon>Eurotiales</taxon>
        <taxon>Aspergillaceae</taxon>
        <taxon>Aspergillus</taxon>
        <taxon>Aspergillus subgen. Circumdati</taxon>
    </lineage>
</organism>
<dbReference type="Proteomes" id="UP000247810">
    <property type="component" value="Unassembled WGS sequence"/>
</dbReference>
<proteinExistence type="predicted"/>
<dbReference type="Pfam" id="PF13350">
    <property type="entry name" value="Y_phosphatase3"/>
    <property type="match status" value="1"/>
</dbReference>
<dbReference type="GO" id="GO:0004721">
    <property type="term" value="F:phosphoprotein phosphatase activity"/>
    <property type="evidence" value="ECO:0007669"/>
    <property type="project" value="InterPro"/>
</dbReference>
<dbReference type="SUPFAM" id="SSF52799">
    <property type="entry name" value="(Phosphotyrosine protein) phosphatases II"/>
    <property type="match status" value="1"/>
</dbReference>
<dbReference type="PANTHER" id="PTHR31126">
    <property type="entry name" value="TYROSINE-PROTEIN PHOSPHATASE"/>
    <property type="match status" value="1"/>
</dbReference>
<reference evidence="2 3" key="1">
    <citation type="submission" date="2018-02" db="EMBL/GenBank/DDBJ databases">
        <title>The genomes of Aspergillus section Nigri reveals drivers in fungal speciation.</title>
        <authorList>
            <consortium name="DOE Joint Genome Institute"/>
            <person name="Vesth T.C."/>
            <person name="Nybo J."/>
            <person name="Theobald S."/>
            <person name="Brandl J."/>
            <person name="Frisvad J.C."/>
            <person name="Nielsen K.F."/>
            <person name="Lyhne E.K."/>
            <person name="Kogle M.E."/>
            <person name="Kuo A."/>
            <person name="Riley R."/>
            <person name="Clum A."/>
            <person name="Nolan M."/>
            <person name="Lipzen A."/>
            <person name="Salamov A."/>
            <person name="Henrissat B."/>
            <person name="Wiebenga A."/>
            <person name="De vries R.P."/>
            <person name="Grigoriev I.V."/>
            <person name="Mortensen U.H."/>
            <person name="Andersen M.R."/>
            <person name="Baker S.E."/>
        </authorList>
    </citation>
    <scope>NUCLEOTIDE SEQUENCE [LARGE SCALE GENOMIC DNA]</scope>
    <source>
        <strain evidence="2 3">CBS 707.79</strain>
    </source>
</reference>
<dbReference type="Gene3D" id="3.90.190.10">
    <property type="entry name" value="Protein tyrosine phosphatase superfamily"/>
    <property type="match status" value="1"/>
</dbReference>
<name>A0A319DLI0_9EURO</name>
<evidence type="ECO:0000313" key="3">
    <source>
        <dbReference type="Proteomes" id="UP000247810"/>
    </source>
</evidence>
<dbReference type="PANTHER" id="PTHR31126:SF1">
    <property type="entry name" value="TYROSINE SPECIFIC PROTEIN PHOSPHATASES DOMAIN-CONTAINING PROTEIN"/>
    <property type="match status" value="1"/>
</dbReference>
<dbReference type="AlphaFoldDB" id="A0A319DLI0"/>
<dbReference type="OrthoDB" id="449382at2759"/>